<dbReference type="EMBL" id="CAXLJM020000004">
    <property type="protein sequence ID" value="CAL8069569.1"/>
    <property type="molecule type" value="Genomic_DNA"/>
</dbReference>
<dbReference type="PANTHER" id="PTHR12087:SF0">
    <property type="entry name" value="ORIGIN RECOGNITION COMPLEX SUBUNIT 4"/>
    <property type="match status" value="1"/>
</dbReference>
<comment type="subcellular location">
    <subcellularLocation>
        <location evidence="1">Nucleus</location>
    </subcellularLocation>
</comment>
<keyword evidence="4" id="KW-0235">DNA replication</keyword>
<organism evidence="9 10">
    <name type="scientific">Orchesella dallaii</name>
    <dbReference type="NCBI Taxonomy" id="48710"/>
    <lineage>
        <taxon>Eukaryota</taxon>
        <taxon>Metazoa</taxon>
        <taxon>Ecdysozoa</taxon>
        <taxon>Arthropoda</taxon>
        <taxon>Hexapoda</taxon>
        <taxon>Collembola</taxon>
        <taxon>Entomobryomorpha</taxon>
        <taxon>Entomobryoidea</taxon>
        <taxon>Orchesellidae</taxon>
        <taxon>Orchesellinae</taxon>
        <taxon>Orchesella</taxon>
    </lineage>
</organism>
<evidence type="ECO:0000256" key="5">
    <source>
        <dbReference type="ARBA" id="ARBA00023125"/>
    </source>
</evidence>
<dbReference type="Gene3D" id="3.40.50.300">
    <property type="entry name" value="P-loop containing nucleotide triphosphate hydrolases"/>
    <property type="match status" value="1"/>
</dbReference>
<dbReference type="Pfam" id="PF14629">
    <property type="entry name" value="ORC4_C"/>
    <property type="match status" value="1"/>
</dbReference>
<accession>A0ABP1PNU5</accession>
<reference evidence="9 10" key="1">
    <citation type="submission" date="2024-08" db="EMBL/GenBank/DDBJ databases">
        <authorList>
            <person name="Cucini C."/>
            <person name="Frati F."/>
        </authorList>
    </citation>
    <scope>NUCLEOTIDE SEQUENCE [LARGE SCALE GENOMIC DNA]</scope>
</reference>
<keyword evidence="6" id="KW-0539">Nucleus</keyword>
<sequence>METLMDQVRQRVVPIRRTGWTKTLVTLGYETEEEYLKSVIKQVVVGNSDGVKVSTSIMVYGPPGCGKSQLVDKAVKFHEKEHKQALDVVRLEGVYCFSLQDSVMEICNQIIDDDGAMLEGLGQDDSTPFDERLEGILYYLKNKLIETKKSLIIIIDGMEKFIDDSSQRLLYNLFDISANSAFSVPICIIGITTCVDILDSFEKRVRSRFSHRQINLIPKVEFPAYLGWATELLSLSNKKEWNLQVQSLLENKEVIKILRSLYEADRCIGQLKRLLYTATLMCDDTITPASIKDAYTQLFGMQCHVLMALDLPVSELVVLLGIFKKIQRSQQAWQPAEVFEIIKKPYASFQLRKDDFIKTIIKLQDMEIIVPVGGSHQNRCVSNLNESYYKCEISFVEFTEIWKTYPNLPSFFNEFL</sequence>
<comment type="caution">
    <text evidence="9">The sequence shown here is derived from an EMBL/GenBank/DDBJ whole genome shotgun (WGS) entry which is preliminary data.</text>
</comment>
<keyword evidence="10" id="KW-1185">Reference proteome</keyword>
<evidence type="ECO:0000313" key="9">
    <source>
        <dbReference type="EMBL" id="CAL8069569.1"/>
    </source>
</evidence>
<dbReference type="InterPro" id="IPR027417">
    <property type="entry name" value="P-loop_NTPase"/>
</dbReference>
<gene>
    <name evidence="9" type="ORF">ODALV1_LOCUS837</name>
</gene>
<comment type="similarity">
    <text evidence="2">Belongs to the ORC4 family.</text>
</comment>
<evidence type="ECO:0000313" key="10">
    <source>
        <dbReference type="Proteomes" id="UP001642540"/>
    </source>
</evidence>
<dbReference type="Pfam" id="PF01637">
    <property type="entry name" value="ATPase_2"/>
    <property type="match status" value="1"/>
</dbReference>
<dbReference type="SMART" id="SM00382">
    <property type="entry name" value="AAA"/>
    <property type="match status" value="1"/>
</dbReference>
<comment type="subunit">
    <text evidence="7">Component of ORC, a complex composed of at least 6 subunits: ORC1, ORC2, ORC3, ORC4, ORC5 and ORC6. ORC is regulated in a cell-cycle dependent manner. It is sequentially assembled at the exit from anaphase of mitosis and disassembled as cells enter S phase. Interacts with DBF4. Interacts with POLQ.</text>
</comment>
<evidence type="ECO:0000256" key="4">
    <source>
        <dbReference type="ARBA" id="ARBA00022705"/>
    </source>
</evidence>
<dbReference type="Proteomes" id="UP001642540">
    <property type="component" value="Unassembled WGS sequence"/>
</dbReference>
<proteinExistence type="inferred from homology"/>
<evidence type="ECO:0000256" key="3">
    <source>
        <dbReference type="ARBA" id="ARBA00019083"/>
    </source>
</evidence>
<name>A0ABP1PNU5_9HEXA</name>
<evidence type="ECO:0000256" key="7">
    <source>
        <dbReference type="ARBA" id="ARBA00046777"/>
    </source>
</evidence>
<evidence type="ECO:0000256" key="6">
    <source>
        <dbReference type="ARBA" id="ARBA00023242"/>
    </source>
</evidence>
<evidence type="ECO:0000259" key="8">
    <source>
        <dbReference type="SMART" id="SM00382"/>
    </source>
</evidence>
<dbReference type="InterPro" id="IPR016527">
    <property type="entry name" value="ORC4"/>
</dbReference>
<dbReference type="InterPro" id="IPR003593">
    <property type="entry name" value="AAA+_ATPase"/>
</dbReference>
<dbReference type="PANTHER" id="PTHR12087">
    <property type="entry name" value="ORIGIN RECOGNITION COMPLEX SUBUNIT 4"/>
    <property type="match status" value="1"/>
</dbReference>
<protein>
    <recommendedName>
        <fullName evidence="3">Origin recognition complex subunit 4</fullName>
    </recommendedName>
</protein>
<evidence type="ECO:0000256" key="2">
    <source>
        <dbReference type="ARBA" id="ARBA00005334"/>
    </source>
</evidence>
<feature type="domain" description="AAA+ ATPase" evidence="8">
    <location>
        <begin position="53"/>
        <end position="219"/>
    </location>
</feature>
<dbReference type="InterPro" id="IPR011579">
    <property type="entry name" value="ATPase_dom"/>
</dbReference>
<keyword evidence="5" id="KW-0238">DNA-binding</keyword>
<evidence type="ECO:0000256" key="1">
    <source>
        <dbReference type="ARBA" id="ARBA00004123"/>
    </source>
</evidence>
<dbReference type="InterPro" id="IPR032705">
    <property type="entry name" value="ORC4_C"/>
</dbReference>
<dbReference type="SUPFAM" id="SSF52540">
    <property type="entry name" value="P-loop containing nucleoside triphosphate hydrolases"/>
    <property type="match status" value="1"/>
</dbReference>